<keyword evidence="3" id="KW-1185">Reference proteome</keyword>
<accession>A0A8S1UEF1</accession>
<evidence type="ECO:0000313" key="3">
    <source>
        <dbReference type="Proteomes" id="UP000689195"/>
    </source>
</evidence>
<organism evidence="2 3">
    <name type="scientific">Paramecium pentaurelia</name>
    <dbReference type="NCBI Taxonomy" id="43138"/>
    <lineage>
        <taxon>Eukaryota</taxon>
        <taxon>Sar</taxon>
        <taxon>Alveolata</taxon>
        <taxon>Ciliophora</taxon>
        <taxon>Intramacronucleata</taxon>
        <taxon>Oligohymenophorea</taxon>
        <taxon>Peniculida</taxon>
        <taxon>Parameciidae</taxon>
        <taxon>Paramecium</taxon>
    </lineage>
</organism>
<evidence type="ECO:0000256" key="1">
    <source>
        <dbReference type="SAM" id="Coils"/>
    </source>
</evidence>
<comment type="caution">
    <text evidence="2">The sequence shown here is derived from an EMBL/GenBank/DDBJ whole genome shotgun (WGS) entry which is preliminary data.</text>
</comment>
<reference evidence="2" key="1">
    <citation type="submission" date="2021-01" db="EMBL/GenBank/DDBJ databases">
        <authorList>
            <consortium name="Genoscope - CEA"/>
            <person name="William W."/>
        </authorList>
    </citation>
    <scope>NUCLEOTIDE SEQUENCE</scope>
</reference>
<dbReference type="EMBL" id="CAJJDO010000039">
    <property type="protein sequence ID" value="CAD8163258.1"/>
    <property type="molecule type" value="Genomic_DNA"/>
</dbReference>
<proteinExistence type="predicted"/>
<name>A0A8S1UEF1_9CILI</name>
<evidence type="ECO:0000313" key="2">
    <source>
        <dbReference type="EMBL" id="CAD8163258.1"/>
    </source>
</evidence>
<keyword evidence="1" id="KW-0175">Coiled coil</keyword>
<gene>
    <name evidence="2" type="ORF">PPENT_87.1.T0390130</name>
</gene>
<dbReference type="AlphaFoldDB" id="A0A8S1UEF1"/>
<protein>
    <submittedName>
        <fullName evidence="2">Uncharacterized protein</fullName>
    </submittedName>
</protein>
<dbReference type="Proteomes" id="UP000689195">
    <property type="component" value="Unassembled WGS sequence"/>
</dbReference>
<dbReference type="OrthoDB" id="286314at2759"/>
<sequence length="197" mass="23861">MNTETQSEKQDQRRSKRERYVGEALNAVQKWRDLFENGYYDEVGNYLKPTLKEAADLVGLPKRSLEQYYSVFRKIPQSIDIMRFLDKKMGNLNQFIKELKNESAITQVKEKEEEQEQNSWDNMIIEADDQLAVQREIDDEPELQQILQQQQYYENEDDYIKYLQLEEDQKYCSEYYFYDENDDYFMRDDFNNPALPD</sequence>
<feature type="coiled-coil region" evidence="1">
    <location>
        <begin position="82"/>
        <end position="116"/>
    </location>
</feature>